<protein>
    <recommendedName>
        <fullName evidence="1">Putative membrane protein insertion efficiency factor</fullName>
    </recommendedName>
</protein>
<dbReference type="STRING" id="1423726.FC07_GL002739"/>
<organism evidence="2 3">
    <name type="scientific">Loigolactobacillus bifermentans DSM 20003</name>
    <dbReference type="NCBI Taxonomy" id="1423726"/>
    <lineage>
        <taxon>Bacteria</taxon>
        <taxon>Bacillati</taxon>
        <taxon>Bacillota</taxon>
        <taxon>Bacilli</taxon>
        <taxon>Lactobacillales</taxon>
        <taxon>Lactobacillaceae</taxon>
        <taxon>Loigolactobacillus</taxon>
    </lineage>
</organism>
<dbReference type="PANTHER" id="PTHR33383">
    <property type="entry name" value="MEMBRANE PROTEIN INSERTION EFFICIENCY FACTOR-RELATED"/>
    <property type="match status" value="1"/>
</dbReference>
<evidence type="ECO:0000313" key="2">
    <source>
        <dbReference type="EMBL" id="KRK39019.1"/>
    </source>
</evidence>
<comment type="similarity">
    <text evidence="1">Belongs to the UPF0161 family.</text>
</comment>
<dbReference type="PANTHER" id="PTHR33383:SF1">
    <property type="entry name" value="MEMBRANE PROTEIN INSERTION EFFICIENCY FACTOR-RELATED"/>
    <property type="match status" value="1"/>
</dbReference>
<comment type="function">
    <text evidence="1">Could be involved in insertion of integral membrane proteins into the membrane.</text>
</comment>
<dbReference type="AlphaFoldDB" id="A0A0R1GXE0"/>
<dbReference type="HAMAP" id="MF_00386">
    <property type="entry name" value="UPF0161_YidD"/>
    <property type="match status" value="1"/>
</dbReference>
<dbReference type="OrthoDB" id="9801753at2"/>
<dbReference type="InterPro" id="IPR002696">
    <property type="entry name" value="Membr_insert_effic_factor_YidD"/>
</dbReference>
<dbReference type="EMBL" id="AZDA01000046">
    <property type="protein sequence ID" value="KRK39019.1"/>
    <property type="molecule type" value="Genomic_DNA"/>
</dbReference>
<sequence length="96" mass="11069">MQTLLLGLIRLYQHGISPWLPKSCRYYPTCSHYTDEAIQRFGWVKGSLMGLSRILRCQPFSRGGFDPVPSRFQLKRNGDPQQIEIAKGKYYGETTN</sequence>
<name>A0A0R1GXE0_9LACO</name>
<gene>
    <name evidence="2" type="ORF">FC07_GL002739</name>
</gene>
<keyword evidence="3" id="KW-1185">Reference proteome</keyword>
<accession>A0A0R1GXE0</accession>
<dbReference type="PATRIC" id="fig|1423726.3.peg.2849"/>
<dbReference type="SMART" id="SM01234">
    <property type="entry name" value="Haemolytic"/>
    <property type="match status" value="1"/>
</dbReference>
<dbReference type="NCBIfam" id="TIGR00278">
    <property type="entry name" value="membrane protein insertion efficiency factor YidD"/>
    <property type="match status" value="1"/>
</dbReference>
<dbReference type="Proteomes" id="UP000051461">
    <property type="component" value="Unassembled WGS sequence"/>
</dbReference>
<dbReference type="RefSeq" id="WP_057904396.1">
    <property type="nucleotide sequence ID" value="NZ_AZDA01000046.1"/>
</dbReference>
<proteinExistence type="inferred from homology"/>
<comment type="subcellular location">
    <subcellularLocation>
        <location evidence="1">Cell membrane</location>
        <topology evidence="1">Peripheral membrane protein</topology>
        <orientation evidence="1">Cytoplasmic side</orientation>
    </subcellularLocation>
</comment>
<keyword evidence="1" id="KW-1003">Cell membrane</keyword>
<dbReference type="Pfam" id="PF01809">
    <property type="entry name" value="YidD"/>
    <property type="match status" value="1"/>
</dbReference>
<keyword evidence="1" id="KW-0472">Membrane</keyword>
<comment type="caution">
    <text evidence="2">The sequence shown here is derived from an EMBL/GenBank/DDBJ whole genome shotgun (WGS) entry which is preliminary data.</text>
</comment>
<evidence type="ECO:0000256" key="1">
    <source>
        <dbReference type="HAMAP-Rule" id="MF_00386"/>
    </source>
</evidence>
<evidence type="ECO:0000313" key="3">
    <source>
        <dbReference type="Proteomes" id="UP000051461"/>
    </source>
</evidence>
<reference evidence="2 3" key="1">
    <citation type="journal article" date="2015" name="Genome Announc.">
        <title>Expanding the biotechnology potential of lactobacilli through comparative genomics of 213 strains and associated genera.</title>
        <authorList>
            <person name="Sun Z."/>
            <person name="Harris H.M."/>
            <person name="McCann A."/>
            <person name="Guo C."/>
            <person name="Argimon S."/>
            <person name="Zhang W."/>
            <person name="Yang X."/>
            <person name="Jeffery I.B."/>
            <person name="Cooney J.C."/>
            <person name="Kagawa T.F."/>
            <person name="Liu W."/>
            <person name="Song Y."/>
            <person name="Salvetti E."/>
            <person name="Wrobel A."/>
            <person name="Rasinkangas P."/>
            <person name="Parkhill J."/>
            <person name="Rea M.C."/>
            <person name="O'Sullivan O."/>
            <person name="Ritari J."/>
            <person name="Douillard F.P."/>
            <person name="Paul Ross R."/>
            <person name="Yang R."/>
            <person name="Briner A.E."/>
            <person name="Felis G.E."/>
            <person name="de Vos W.M."/>
            <person name="Barrangou R."/>
            <person name="Klaenhammer T.R."/>
            <person name="Caufield P.W."/>
            <person name="Cui Y."/>
            <person name="Zhang H."/>
            <person name="O'Toole P.W."/>
        </authorList>
    </citation>
    <scope>NUCLEOTIDE SEQUENCE [LARGE SCALE GENOMIC DNA]</scope>
    <source>
        <strain evidence="2 3">DSM 20003</strain>
    </source>
</reference>
<dbReference type="GO" id="GO:0005886">
    <property type="term" value="C:plasma membrane"/>
    <property type="evidence" value="ECO:0007669"/>
    <property type="project" value="UniProtKB-SubCell"/>
</dbReference>